<keyword evidence="1" id="KW-0732">Signal</keyword>
<dbReference type="STRING" id="938405.SAMN02927895_00138"/>
<sequence>MIRSFLAGALLLALPVAAQEVKAPETALQRIAALPAEAAGWRRADVTDFEARPSGAGLGAAAEYRPVAGGPGVATLYVYDRGLAGGATLASLDGEFTQALREIEMLGAMRRYRVEARLPGPPVLGAAGREALRCAQFALAFDGGNRADSFLCLGVQEQRFVKLRMTLQAGAPEAEAQQLQALGGALLSGMR</sequence>
<evidence type="ECO:0000313" key="2">
    <source>
        <dbReference type="EMBL" id="SDD36557.1"/>
    </source>
</evidence>
<dbReference type="RefSeq" id="WP_090663663.1">
    <property type="nucleotide sequence ID" value="NZ_FMZX01000007.1"/>
</dbReference>
<feature type="chain" id="PRO_5011712333" evidence="1">
    <location>
        <begin position="19"/>
        <end position="191"/>
    </location>
</feature>
<accession>A0A1G6U7H7</accession>
<protein>
    <submittedName>
        <fullName evidence="2">Uncharacterized protein</fullName>
    </submittedName>
</protein>
<dbReference type="AlphaFoldDB" id="A0A1G6U7H7"/>
<dbReference type="EMBL" id="FMZX01000007">
    <property type="protein sequence ID" value="SDD36557.1"/>
    <property type="molecule type" value="Genomic_DNA"/>
</dbReference>
<keyword evidence="3" id="KW-1185">Reference proteome</keyword>
<reference evidence="2 3" key="1">
    <citation type="submission" date="2016-10" db="EMBL/GenBank/DDBJ databases">
        <authorList>
            <person name="de Groot N.N."/>
        </authorList>
    </citation>
    <scope>NUCLEOTIDE SEQUENCE [LARGE SCALE GENOMIC DNA]</scope>
    <source>
        <strain evidence="2 3">CPCC 100156</strain>
    </source>
</reference>
<gene>
    <name evidence="2" type="ORF">SAMN04487779_100754</name>
</gene>
<name>A0A1G6U7H7_9PROT</name>
<organism evidence="2 3">
    <name type="scientific">Belnapia rosea</name>
    <dbReference type="NCBI Taxonomy" id="938405"/>
    <lineage>
        <taxon>Bacteria</taxon>
        <taxon>Pseudomonadati</taxon>
        <taxon>Pseudomonadota</taxon>
        <taxon>Alphaproteobacteria</taxon>
        <taxon>Acetobacterales</taxon>
        <taxon>Roseomonadaceae</taxon>
        <taxon>Belnapia</taxon>
    </lineage>
</organism>
<feature type="signal peptide" evidence="1">
    <location>
        <begin position="1"/>
        <end position="18"/>
    </location>
</feature>
<dbReference type="Proteomes" id="UP000198925">
    <property type="component" value="Unassembled WGS sequence"/>
</dbReference>
<evidence type="ECO:0000256" key="1">
    <source>
        <dbReference type="SAM" id="SignalP"/>
    </source>
</evidence>
<evidence type="ECO:0000313" key="3">
    <source>
        <dbReference type="Proteomes" id="UP000198925"/>
    </source>
</evidence>
<proteinExistence type="predicted"/>